<dbReference type="InterPro" id="IPR009875">
    <property type="entry name" value="PilZ_domain"/>
</dbReference>
<name>A0A4Y8Q9R8_9BACL</name>
<dbReference type="SUPFAM" id="SSF141371">
    <property type="entry name" value="PilZ domain-like"/>
    <property type="match status" value="1"/>
</dbReference>
<feature type="domain" description="PilZ" evidence="1">
    <location>
        <begin position="78"/>
        <end position="179"/>
    </location>
</feature>
<gene>
    <name evidence="2" type="ORF">B5M42_03280</name>
</gene>
<organism evidence="2 3">
    <name type="scientific">Paenibacillus athensensis</name>
    <dbReference type="NCBI Taxonomy" id="1967502"/>
    <lineage>
        <taxon>Bacteria</taxon>
        <taxon>Bacillati</taxon>
        <taxon>Bacillota</taxon>
        <taxon>Bacilli</taxon>
        <taxon>Bacillales</taxon>
        <taxon>Paenibacillaceae</taxon>
        <taxon>Paenibacillus</taxon>
    </lineage>
</organism>
<dbReference type="AlphaFoldDB" id="A0A4Y8Q9R8"/>
<evidence type="ECO:0000313" key="3">
    <source>
        <dbReference type="Proteomes" id="UP000298246"/>
    </source>
</evidence>
<keyword evidence="3" id="KW-1185">Reference proteome</keyword>
<accession>A0A4Y8Q9R8</accession>
<dbReference type="GO" id="GO:0035438">
    <property type="term" value="F:cyclic-di-GMP binding"/>
    <property type="evidence" value="ECO:0007669"/>
    <property type="project" value="InterPro"/>
</dbReference>
<dbReference type="Gene3D" id="2.40.10.220">
    <property type="entry name" value="predicted glycosyltransferase like domains"/>
    <property type="match status" value="1"/>
</dbReference>
<protein>
    <recommendedName>
        <fullName evidence="1">PilZ domain-containing protein</fullName>
    </recommendedName>
</protein>
<evidence type="ECO:0000313" key="2">
    <source>
        <dbReference type="EMBL" id="TFE90864.1"/>
    </source>
</evidence>
<dbReference type="Pfam" id="PF07238">
    <property type="entry name" value="PilZ"/>
    <property type="match status" value="1"/>
</dbReference>
<comment type="caution">
    <text evidence="2">The sequence shown here is derived from an EMBL/GenBank/DDBJ whole genome shotgun (WGS) entry which is preliminary data.</text>
</comment>
<dbReference type="RefSeq" id="WP_134749709.1">
    <property type="nucleotide sequence ID" value="NZ_MYFO02000007.1"/>
</dbReference>
<dbReference type="EMBL" id="MYFO01000003">
    <property type="protein sequence ID" value="TFE90864.1"/>
    <property type="molecule type" value="Genomic_DNA"/>
</dbReference>
<sequence length="185" mass="21544">MTSESVILINQRHEVAGTLIEFKDELMRIQVTEEHEVELTEFILALYKGKQIEAKVIIVKPGEIGLFIPLLPEDYFNDRRNFPRIRVDLPAVLIQQSRYEERIVRIRLHDVSHRGFSFVTENDEDVEPGMLSRMVIQSEQLPVICDIVVTNQVEQAGRLRYGSRIQFMDNANIRILYGYMLAKQV</sequence>
<evidence type="ECO:0000259" key="1">
    <source>
        <dbReference type="Pfam" id="PF07238"/>
    </source>
</evidence>
<reference evidence="2 3" key="1">
    <citation type="submission" date="2017-03" db="EMBL/GenBank/DDBJ databases">
        <title>Isolation of Levoglucosan Utilizing Bacteria.</title>
        <authorList>
            <person name="Arya A.S."/>
        </authorList>
    </citation>
    <scope>NUCLEOTIDE SEQUENCE [LARGE SCALE GENOMIC DNA]</scope>
    <source>
        <strain evidence="2 3">MEC069</strain>
    </source>
</reference>
<dbReference type="Proteomes" id="UP000298246">
    <property type="component" value="Unassembled WGS sequence"/>
</dbReference>
<proteinExistence type="predicted"/>